<reference evidence="3" key="1">
    <citation type="journal article" date="2017" name="Nat. Ecol. Evol.">
        <title>Genome expansion and lineage-specific genetic innovations in the forest pathogenic fungi Armillaria.</title>
        <authorList>
            <person name="Sipos G."/>
            <person name="Prasanna A.N."/>
            <person name="Walter M.C."/>
            <person name="O'Connor E."/>
            <person name="Balint B."/>
            <person name="Krizsan K."/>
            <person name="Kiss B."/>
            <person name="Hess J."/>
            <person name="Varga T."/>
            <person name="Slot J."/>
            <person name="Riley R."/>
            <person name="Boka B."/>
            <person name="Rigling D."/>
            <person name="Barry K."/>
            <person name="Lee J."/>
            <person name="Mihaltcheva S."/>
            <person name="LaButti K."/>
            <person name="Lipzen A."/>
            <person name="Waldron R."/>
            <person name="Moloney N.M."/>
            <person name="Sperisen C."/>
            <person name="Kredics L."/>
            <person name="Vagvoelgyi C."/>
            <person name="Patrignani A."/>
            <person name="Fitzpatrick D."/>
            <person name="Nagy I."/>
            <person name="Doyle S."/>
            <person name="Anderson J.B."/>
            <person name="Grigoriev I.V."/>
            <person name="Gueldener U."/>
            <person name="Muensterkoetter M."/>
            <person name="Nagy L.G."/>
        </authorList>
    </citation>
    <scope>NUCLEOTIDE SEQUENCE [LARGE SCALE GENOMIC DNA]</scope>
    <source>
        <strain evidence="3">Ar21-2</strain>
    </source>
</reference>
<keyword evidence="3" id="KW-1185">Reference proteome</keyword>
<dbReference type="EMBL" id="KZ293656">
    <property type="protein sequence ID" value="PBK93378.1"/>
    <property type="molecule type" value="Genomic_DNA"/>
</dbReference>
<dbReference type="InParanoid" id="A0A2H3DR90"/>
<sequence>MLILVGGLEKMAVGVLDSNLAKAQKPGRAKAKPSPKTPGPTVGGHQSSGSGFDPRRKPKPRRTV</sequence>
<dbReference type="Proteomes" id="UP000217790">
    <property type="component" value="Unassembled WGS sequence"/>
</dbReference>
<evidence type="ECO:0000256" key="1">
    <source>
        <dbReference type="SAM" id="MobiDB-lite"/>
    </source>
</evidence>
<feature type="region of interest" description="Disordered" evidence="1">
    <location>
        <begin position="22"/>
        <end position="64"/>
    </location>
</feature>
<accession>A0A2H3DR90</accession>
<name>A0A2H3DR90_ARMGA</name>
<organism evidence="2 3">
    <name type="scientific">Armillaria gallica</name>
    <name type="common">Bulbous honey fungus</name>
    <name type="synonym">Armillaria bulbosa</name>
    <dbReference type="NCBI Taxonomy" id="47427"/>
    <lineage>
        <taxon>Eukaryota</taxon>
        <taxon>Fungi</taxon>
        <taxon>Dikarya</taxon>
        <taxon>Basidiomycota</taxon>
        <taxon>Agaricomycotina</taxon>
        <taxon>Agaricomycetes</taxon>
        <taxon>Agaricomycetidae</taxon>
        <taxon>Agaricales</taxon>
        <taxon>Marasmiineae</taxon>
        <taxon>Physalacriaceae</taxon>
        <taxon>Armillaria</taxon>
    </lineage>
</organism>
<dbReference type="AlphaFoldDB" id="A0A2H3DR90"/>
<evidence type="ECO:0000313" key="2">
    <source>
        <dbReference type="EMBL" id="PBK93378.1"/>
    </source>
</evidence>
<gene>
    <name evidence="2" type="ORF">ARMGADRAFT_123534</name>
</gene>
<proteinExistence type="predicted"/>
<evidence type="ECO:0000313" key="3">
    <source>
        <dbReference type="Proteomes" id="UP000217790"/>
    </source>
</evidence>
<protein>
    <submittedName>
        <fullName evidence="2">Uncharacterized protein</fullName>
    </submittedName>
</protein>